<proteinExistence type="predicted"/>
<dbReference type="RefSeq" id="WP_118765327.1">
    <property type="nucleotide sequence ID" value="NZ_CABJCF010000005.1"/>
</dbReference>
<dbReference type="AlphaFoldDB" id="A0A412PAL3"/>
<protein>
    <recommendedName>
        <fullName evidence="1">Tail spike domain-containing protein</fullName>
    </recommendedName>
</protein>
<dbReference type="InterPro" id="IPR007119">
    <property type="entry name" value="Phage_tail_spike_N"/>
</dbReference>
<gene>
    <name evidence="2" type="ORF">DWX20_09475</name>
</gene>
<dbReference type="EMBL" id="QRWX01000005">
    <property type="protein sequence ID" value="RGT53659.1"/>
    <property type="molecule type" value="Genomic_DNA"/>
</dbReference>
<dbReference type="Pfam" id="PF06605">
    <property type="entry name" value="Prophage_tail"/>
    <property type="match status" value="1"/>
</dbReference>
<evidence type="ECO:0000313" key="3">
    <source>
        <dbReference type="Proteomes" id="UP000284731"/>
    </source>
</evidence>
<feature type="domain" description="Tail spike" evidence="1">
    <location>
        <begin position="164"/>
        <end position="349"/>
    </location>
</feature>
<reference evidence="2 3" key="1">
    <citation type="submission" date="2018-08" db="EMBL/GenBank/DDBJ databases">
        <title>A genome reference for cultivated species of the human gut microbiota.</title>
        <authorList>
            <person name="Zou Y."/>
            <person name="Xue W."/>
            <person name="Luo G."/>
        </authorList>
    </citation>
    <scope>NUCLEOTIDE SEQUENCE [LARGE SCALE GENOMIC DNA]</scope>
    <source>
        <strain evidence="2 3">AF18-46</strain>
    </source>
</reference>
<evidence type="ECO:0000313" key="2">
    <source>
        <dbReference type="EMBL" id="RGT53659.1"/>
    </source>
</evidence>
<sequence length="609" mass="67418">MKPILYESSEKQFTTNGIGTLADAISCTVIEERNGSYELEMEYPLGGIHYDEIRNNRIILAMPSDGQKAQPFRVFKITRPIGGVVKIYAVHLSYDLSGIPVAPFSANDCPSALNGLKSNSMIANPFEVWTDISGSGKYKQISPASFRSRLAGTDGSILDSFGKGAELEFDRLTVKVHQNRGRDNGVTIRYGKNLTDLKQQESIENVRTGVIAYWYKEENNTQDVIVGEIQYLENHADYPKENIHVLDCSADFEKKPDKQQLNTRAKQYIKANNIGVPKISIDVSFIQLWQTEEYKNIVSLERVSLCDTVHVVFDKLGVNAVAKVIKTEFDVLNERYIKITLGEARSSFGEAIREATKSTIQPLVKSMVNIAVSNATANISGFSGYVTKVTDANGNWSELVISDQADYQQARNVWRWSQGGLGFSSNGYAGPYTTAITADGHINGAMITAGTINANTVNVGNKVLTETLTELADRYTAADGRMRELASRIEQNTDNIVLSVTRQEYEGYKAFMRAMLDENGLHVGGEGEETQTSINGRGVKVVDTNGKVLAQFDKLNNILAYLAVREFLSVGSHRLEAKLDEIEITEFANGNIKTGQVDCTYMYWIGDVD</sequence>
<dbReference type="InterPro" id="IPR010572">
    <property type="entry name" value="Tail_dom"/>
</dbReference>
<comment type="caution">
    <text evidence="2">The sequence shown here is derived from an EMBL/GenBank/DDBJ whole genome shotgun (WGS) entry which is preliminary data.</text>
</comment>
<dbReference type="Proteomes" id="UP000284731">
    <property type="component" value="Unassembled WGS sequence"/>
</dbReference>
<name>A0A412PAL3_9FIRM</name>
<dbReference type="NCBIfam" id="TIGR01665">
    <property type="entry name" value="put_anti_recept"/>
    <property type="match status" value="1"/>
</dbReference>
<evidence type="ECO:0000259" key="1">
    <source>
        <dbReference type="Pfam" id="PF06605"/>
    </source>
</evidence>
<organism evidence="2 3">
    <name type="scientific">Solobacterium moorei</name>
    <dbReference type="NCBI Taxonomy" id="102148"/>
    <lineage>
        <taxon>Bacteria</taxon>
        <taxon>Bacillati</taxon>
        <taxon>Bacillota</taxon>
        <taxon>Erysipelotrichia</taxon>
        <taxon>Erysipelotrichales</taxon>
        <taxon>Erysipelotrichaceae</taxon>
        <taxon>Solobacterium</taxon>
    </lineage>
</organism>
<accession>A0A412PAL3</accession>